<proteinExistence type="predicted"/>
<feature type="region of interest" description="Disordered" evidence="1">
    <location>
        <begin position="158"/>
        <end position="232"/>
    </location>
</feature>
<geneLocation type="plasmid" evidence="3">
    <name>Plasmid3 DNA</name>
</geneLocation>
<dbReference type="EMBL" id="AP014803">
    <property type="protein sequence ID" value="BAQ71659.1"/>
    <property type="molecule type" value="Genomic_DNA"/>
</dbReference>
<dbReference type="KEGG" id="rsu:NHU_04546"/>
<feature type="region of interest" description="Disordered" evidence="1">
    <location>
        <begin position="37"/>
        <end position="104"/>
    </location>
</feature>
<dbReference type="InterPro" id="IPR012334">
    <property type="entry name" value="Pectin_lyas_fold"/>
</dbReference>
<dbReference type="AlphaFoldDB" id="A0A0D6BA79"/>
<dbReference type="SUPFAM" id="SSF51126">
    <property type="entry name" value="Pectin lyase-like"/>
    <property type="match status" value="1"/>
</dbReference>
<dbReference type="Proteomes" id="UP000064912">
    <property type="component" value="Plasmid Plasmid3"/>
</dbReference>
<evidence type="ECO:0000313" key="2">
    <source>
        <dbReference type="EMBL" id="BAQ71659.1"/>
    </source>
</evidence>
<reference evidence="2 3" key="1">
    <citation type="submission" date="2015-02" db="EMBL/GenBank/DDBJ databases">
        <title>Genome sequene of Rhodovulum sulfidophilum DSM 2351.</title>
        <authorList>
            <person name="Nagao N."/>
        </authorList>
    </citation>
    <scope>NUCLEOTIDE SEQUENCE [LARGE SCALE GENOMIC DNA]</scope>
    <source>
        <strain evidence="2 3">DSM 2351</strain>
        <plasmid evidence="3">Plasmid Plasmid3 DNA</plasmid>
    </source>
</reference>
<feature type="compositionally biased region" description="Acidic residues" evidence="1">
    <location>
        <begin position="190"/>
        <end position="199"/>
    </location>
</feature>
<protein>
    <submittedName>
        <fullName evidence="2">Uncharacterized protein</fullName>
    </submittedName>
</protein>
<evidence type="ECO:0000313" key="3">
    <source>
        <dbReference type="Proteomes" id="UP000064912"/>
    </source>
</evidence>
<gene>
    <name evidence="2" type="ORF">NHU_04546</name>
</gene>
<dbReference type="PATRIC" id="fig|35806.4.peg.4664"/>
<dbReference type="InterPro" id="IPR011050">
    <property type="entry name" value="Pectin_lyase_fold/virulence"/>
</dbReference>
<keyword evidence="2" id="KW-0614">Plasmid</keyword>
<evidence type="ECO:0000256" key="1">
    <source>
        <dbReference type="SAM" id="MobiDB-lite"/>
    </source>
</evidence>
<name>A0A0D6BA79_RHOSU</name>
<dbReference type="Gene3D" id="2.160.20.10">
    <property type="entry name" value="Single-stranded right-handed beta-helix, Pectin lyase-like"/>
    <property type="match status" value="1"/>
</dbReference>
<organism evidence="2 3">
    <name type="scientific">Rhodovulum sulfidophilum</name>
    <name type="common">Rhodobacter sulfidophilus</name>
    <dbReference type="NCBI Taxonomy" id="35806"/>
    <lineage>
        <taxon>Bacteria</taxon>
        <taxon>Pseudomonadati</taxon>
        <taxon>Pseudomonadota</taxon>
        <taxon>Alphaproteobacteria</taxon>
        <taxon>Rhodobacterales</taxon>
        <taxon>Paracoccaceae</taxon>
        <taxon>Rhodovulum</taxon>
    </lineage>
</organism>
<accession>A0A0D6BA79</accession>
<sequence>MKRFLQLVMAFSGAAGLFGGSTAGALVLRGIATSDEEVEKAGPEAPPGGAETAELAAQSAEADDIGMDETGAEEDPASAAAGDETGDVAAGGSGATGRNASDGDAFDAAHADAVALPDTTTEPGGFVASTPSEGSVLSPAIVKFASLLGVDPWSLVSSDGGSGSGSGGQTPPDDGVGGPPPVDGGGGDGDPGDGPDDGPGEGPGGDLGGEPPDQGPDEGQDGSGTSVPLDGELEVTTGRVTTLTLPDAEDAVSVEIVAGPGFGNVTVNPDLSLALVLTGETQTGALSFDYAVTHADGTVTTHGASLSAVPGEQGGGWGAGDFYMLETAADGSLVIEHGDVHETVYVTASEDGLSRADIAAMEGMKVEQVNDYWLADQTTYGFDEGLAVDQDVGSAIWRSLTGPEPSSHWLLLERGYSYDDFKGLVDPSIRGESELHPIYVGAYGEGAPPEITEEMRSFAQTKENVVVEGLTFSDGMALDNVSNMLLSDLAISGDSLLVGHADGLTLRNSSVMDVWRETPVNDSDTWAQHPNRVSGFYMSASERVLIENTLFDHNGWEDGYDYARSVEQGQPPSMYSHNIYFSAANNDVTLRDNIIMRAASYGAQFRMGGVVEDNVFLDNNGAINPAKGGSDASGNYSLVLGNVVTSAGYKRVDHSEGALSQGIDMKGAQASMVGNIIAHLADPNNAAEVAEKEGGQFALAIRGSLYFNDTVIYNWSGSKSAAKSGETEANIEGLDRAVLDQTTIQNFAADLLGKPSATISDLADYLRMQADGALDGMVDADLITAFFRTGFGMDTGLRAEETVLRFIPDDRGEGMRWDNRLNWSTDDLPGTQDGDSVDLGGNWVSYGSTTTALADLDLGQGGWLNVAQGRLDIEGAIAVGSSGGRLTLDGAGQFWTDGYADSDLLSISVMGGRFANTGVFMGNADLTVGENGQAILATDGAGFLLEAGRTLTVMGDDAKVGFDGEGGLALLRLDDDATLKFVAEDGAMGTIGEFRSGRFETSDVVSGVDLGEATLAIDLSGMAGAPSQTVLLEADELIGRFGDLDFTGLGENRNATVTIDYASDQVRLTLSASGTGTGQVTLDILGAESDGSGMTHYQEILEALQADYGTPITDPIAAPPTGASASILDW</sequence>
<feature type="compositionally biased region" description="Acidic residues" evidence="1">
    <location>
        <begin position="61"/>
        <end position="76"/>
    </location>
</feature>